<dbReference type="PANTHER" id="PTHR24321:SF8">
    <property type="entry name" value="ESTRADIOL 17-BETA-DEHYDROGENASE 8-RELATED"/>
    <property type="match status" value="1"/>
</dbReference>
<reference evidence="3" key="1">
    <citation type="submission" date="2022-04" db="EMBL/GenBank/DDBJ databases">
        <title>Desulfatitalea alkaliphila sp. nov., a novel anaerobic sulfate-reducing bacterium isolated from terrestrial mud volcano, Taman Peninsula, Russia.</title>
        <authorList>
            <person name="Khomyakova M.A."/>
            <person name="Merkel A.Y."/>
            <person name="Slobodkin A.I."/>
        </authorList>
    </citation>
    <scope>NUCLEOTIDE SEQUENCE</scope>
    <source>
        <strain evidence="3">M08but</strain>
    </source>
</reference>
<keyword evidence="4" id="KW-1185">Reference proteome</keyword>
<evidence type="ECO:0000313" key="3">
    <source>
        <dbReference type="EMBL" id="MCJ8499490.1"/>
    </source>
</evidence>
<evidence type="ECO:0000313" key="4">
    <source>
        <dbReference type="Proteomes" id="UP001165427"/>
    </source>
</evidence>
<organism evidence="3 4">
    <name type="scientific">Desulfatitalea alkaliphila</name>
    <dbReference type="NCBI Taxonomy" id="2929485"/>
    <lineage>
        <taxon>Bacteria</taxon>
        <taxon>Pseudomonadati</taxon>
        <taxon>Thermodesulfobacteriota</taxon>
        <taxon>Desulfobacteria</taxon>
        <taxon>Desulfobacterales</taxon>
        <taxon>Desulfosarcinaceae</taxon>
        <taxon>Desulfatitalea</taxon>
    </lineage>
</organism>
<comment type="similarity">
    <text evidence="1">Belongs to the short-chain dehydrogenases/reductases (SDR) family.</text>
</comment>
<dbReference type="SUPFAM" id="SSF51735">
    <property type="entry name" value="NAD(P)-binding Rossmann-fold domains"/>
    <property type="match status" value="1"/>
</dbReference>
<gene>
    <name evidence="3" type="ORF">MRX98_02800</name>
</gene>
<keyword evidence="2" id="KW-0560">Oxidoreductase</keyword>
<accession>A0AA41R271</accession>
<evidence type="ECO:0000256" key="2">
    <source>
        <dbReference type="ARBA" id="ARBA00023002"/>
    </source>
</evidence>
<protein>
    <submittedName>
        <fullName evidence="3">SDR family oxidoreductase</fullName>
    </submittedName>
</protein>
<proteinExistence type="inferred from homology"/>
<dbReference type="Proteomes" id="UP001165427">
    <property type="component" value="Unassembled WGS sequence"/>
</dbReference>
<dbReference type="FunFam" id="3.40.50.720:FF:000084">
    <property type="entry name" value="Short-chain dehydrogenase reductase"/>
    <property type="match status" value="1"/>
</dbReference>
<dbReference type="InterPro" id="IPR002347">
    <property type="entry name" value="SDR_fam"/>
</dbReference>
<dbReference type="Pfam" id="PF13561">
    <property type="entry name" value="adh_short_C2"/>
    <property type="match status" value="1"/>
</dbReference>
<dbReference type="PRINTS" id="PR00081">
    <property type="entry name" value="GDHRDH"/>
</dbReference>
<dbReference type="AlphaFoldDB" id="A0AA41R271"/>
<dbReference type="CDD" id="cd05233">
    <property type="entry name" value="SDR_c"/>
    <property type="match status" value="1"/>
</dbReference>
<dbReference type="RefSeq" id="WP_246902841.1">
    <property type="nucleotide sequence ID" value="NZ_JALJRB010000002.1"/>
</dbReference>
<name>A0AA41R271_9BACT</name>
<dbReference type="InterPro" id="IPR036291">
    <property type="entry name" value="NAD(P)-bd_dom_sf"/>
</dbReference>
<comment type="caution">
    <text evidence="3">The sequence shown here is derived from an EMBL/GenBank/DDBJ whole genome shotgun (WGS) entry which is preliminary data.</text>
</comment>
<dbReference type="EMBL" id="JALJRB010000002">
    <property type="protein sequence ID" value="MCJ8499490.1"/>
    <property type="molecule type" value="Genomic_DNA"/>
</dbReference>
<sequence>MSIPERKVDPRIQMFAEAIGTAPGRNRLPERNVLVVGAGQRAVTGAEEIPGNGRAIAMLAAREGARVVCADINAQSAAETVARITAEGGWAQPLTVNVAQAEENARMVKQAHHAMGGLDGLVLNVGTSHGRSLDTLTSDIWDREFAVNLRSHMLACQAALPLMAPGSAIVLISSLASQRPNGRNPAYEGTKAAQLALARSVALAGQRQGIRCNAVAPGLIDTPLGRVATQKRPKRAALVPFGRQGTGWEVAYAAIFLLSNEASYINAQSIFVDGGLGTGIAM</sequence>
<dbReference type="PANTHER" id="PTHR24321">
    <property type="entry name" value="DEHYDROGENASES, SHORT CHAIN"/>
    <property type="match status" value="1"/>
</dbReference>
<dbReference type="Gene3D" id="3.40.50.720">
    <property type="entry name" value="NAD(P)-binding Rossmann-like Domain"/>
    <property type="match status" value="1"/>
</dbReference>
<dbReference type="GO" id="GO:0016491">
    <property type="term" value="F:oxidoreductase activity"/>
    <property type="evidence" value="ECO:0007669"/>
    <property type="project" value="UniProtKB-KW"/>
</dbReference>
<evidence type="ECO:0000256" key="1">
    <source>
        <dbReference type="ARBA" id="ARBA00006484"/>
    </source>
</evidence>